<dbReference type="InterPro" id="IPR036188">
    <property type="entry name" value="FAD/NAD-bd_sf"/>
</dbReference>
<organism evidence="3 4">
    <name type="scientific">Lymnaea stagnalis</name>
    <name type="common">Great pond snail</name>
    <name type="synonym">Helix stagnalis</name>
    <dbReference type="NCBI Taxonomy" id="6523"/>
    <lineage>
        <taxon>Eukaryota</taxon>
        <taxon>Metazoa</taxon>
        <taxon>Spiralia</taxon>
        <taxon>Lophotrochozoa</taxon>
        <taxon>Mollusca</taxon>
        <taxon>Gastropoda</taxon>
        <taxon>Heterobranchia</taxon>
        <taxon>Euthyneura</taxon>
        <taxon>Panpulmonata</taxon>
        <taxon>Hygrophila</taxon>
        <taxon>Lymnaeoidea</taxon>
        <taxon>Lymnaeidae</taxon>
        <taxon>Lymnaea</taxon>
    </lineage>
</organism>
<dbReference type="Gene3D" id="3.50.50.60">
    <property type="entry name" value="FAD/NAD(P)-binding domain"/>
    <property type="match status" value="1"/>
</dbReference>
<name>A0AAV2IMM6_LYMST</name>
<dbReference type="SUPFAM" id="SSF54373">
    <property type="entry name" value="FAD-linked reductases, C-terminal domain"/>
    <property type="match status" value="1"/>
</dbReference>
<dbReference type="SUPFAM" id="SSF51905">
    <property type="entry name" value="FAD/NAD(P)-binding domain"/>
    <property type="match status" value="1"/>
</dbReference>
<dbReference type="InterPro" id="IPR050281">
    <property type="entry name" value="Flavin_monoamine_oxidase"/>
</dbReference>
<reference evidence="3 4" key="1">
    <citation type="submission" date="2024-04" db="EMBL/GenBank/DDBJ databases">
        <authorList>
            <consortium name="Genoscope - CEA"/>
            <person name="William W."/>
        </authorList>
    </citation>
    <scope>NUCLEOTIDE SEQUENCE [LARGE SCALE GENOMIC DNA]</scope>
</reference>
<dbReference type="EMBL" id="CAXITT010001002">
    <property type="protein sequence ID" value="CAL1547541.1"/>
    <property type="molecule type" value="Genomic_DNA"/>
</dbReference>
<comment type="caution">
    <text evidence="3">The sequence shown here is derived from an EMBL/GenBank/DDBJ whole genome shotgun (WGS) entry which is preliminary data.</text>
</comment>
<protein>
    <recommendedName>
        <fullName evidence="2">Amine oxidase domain-containing protein</fullName>
    </recommendedName>
</protein>
<keyword evidence="4" id="KW-1185">Reference proteome</keyword>
<evidence type="ECO:0000313" key="4">
    <source>
        <dbReference type="Proteomes" id="UP001497497"/>
    </source>
</evidence>
<dbReference type="InterPro" id="IPR002937">
    <property type="entry name" value="Amino_oxidase"/>
</dbReference>
<dbReference type="PANTHER" id="PTHR10742">
    <property type="entry name" value="FLAVIN MONOAMINE OXIDASE"/>
    <property type="match status" value="1"/>
</dbReference>
<gene>
    <name evidence="3" type="ORF">GSLYS_00020858001</name>
</gene>
<feature type="chain" id="PRO_5043618030" description="Amine oxidase domain-containing protein" evidence="1">
    <location>
        <begin position="29"/>
        <end position="538"/>
    </location>
</feature>
<evidence type="ECO:0000259" key="2">
    <source>
        <dbReference type="Pfam" id="PF01593"/>
    </source>
</evidence>
<sequence>MFYFFLLQPTMSRSFQIVFACLLAVALAQRDPDDREVDKCDRKIDIAIIGAGVSGTYAAYHLRNASKTIEIFEQSDRIGGRHYTTYLEGVAVDLGAMMYSADKHFRMAELVEELELTQEEFKHAFGKPEEKLYYMREQNLNQNDIKNGNVPYSLTPEEKRNSGRFVRYVLEKLTGYKEDDFPREVRLTLKGPNDVPLYKYTIDEALDAAQISKEGKEFFKALIKLDSHLYKDANAVTVFSNDFDYDNENATMYRLKEGMESVPTRLSSKFLEASEKHNITLNRKLYSIQRIKRVPTWEYSLKMIKTKTGEEETTETGLEEIICAKKVILAVPKQQLSVIQWEPLKSELVSKAIDAVRPVPISKIAMSFSQSHWLTGANQALAKFSDEMLGNIYDLGKSNDSNRFVLLASYTEGEDVERLEALNQDEEHMVGSIEGEHCVSNELKDEVIRLLKKIYGVNFSDPTKAVSRFWNKSPFEGGVSQWRAGYHYDEVISILRHPSPIDDVYIVGGDHGWGNSQRWTEGALESVEMVLERHFSDE</sequence>
<feature type="signal peptide" evidence="1">
    <location>
        <begin position="1"/>
        <end position="28"/>
    </location>
</feature>
<accession>A0AAV2IMM6</accession>
<keyword evidence="1" id="KW-0732">Signal</keyword>
<dbReference type="AlphaFoldDB" id="A0AAV2IMM6"/>
<dbReference type="Proteomes" id="UP001497497">
    <property type="component" value="Unassembled WGS sequence"/>
</dbReference>
<dbReference type="PANTHER" id="PTHR10742:SF410">
    <property type="entry name" value="LYSINE-SPECIFIC HISTONE DEMETHYLASE 2"/>
    <property type="match status" value="1"/>
</dbReference>
<dbReference type="Pfam" id="PF01593">
    <property type="entry name" value="Amino_oxidase"/>
    <property type="match status" value="1"/>
</dbReference>
<evidence type="ECO:0000313" key="3">
    <source>
        <dbReference type="EMBL" id="CAL1547541.1"/>
    </source>
</evidence>
<dbReference type="GO" id="GO:0016491">
    <property type="term" value="F:oxidoreductase activity"/>
    <property type="evidence" value="ECO:0007669"/>
    <property type="project" value="InterPro"/>
</dbReference>
<feature type="domain" description="Amine oxidase" evidence="2">
    <location>
        <begin position="54"/>
        <end position="526"/>
    </location>
</feature>
<proteinExistence type="predicted"/>
<evidence type="ECO:0000256" key="1">
    <source>
        <dbReference type="SAM" id="SignalP"/>
    </source>
</evidence>